<comment type="pathway">
    <text evidence="1 5">Glycan metabolism; pectin degradation; 2-dehydro-3-deoxy-D-gluconate from pectin: step 1/5.</text>
</comment>
<evidence type="ECO:0000256" key="2">
    <source>
        <dbReference type="ARBA" id="ARBA00022801"/>
    </source>
</evidence>
<evidence type="ECO:0000256" key="1">
    <source>
        <dbReference type="ARBA" id="ARBA00005184"/>
    </source>
</evidence>
<name>A0A7J7LB54_9MAGN</name>
<dbReference type="InterPro" id="IPR033131">
    <property type="entry name" value="Pectinesterase_Asp_AS"/>
</dbReference>
<dbReference type="Pfam" id="PF01095">
    <property type="entry name" value="Pectinesterase"/>
    <property type="match status" value="1"/>
</dbReference>
<dbReference type="InterPro" id="IPR011050">
    <property type="entry name" value="Pectin_lyase_fold/virulence"/>
</dbReference>
<dbReference type="InterPro" id="IPR012334">
    <property type="entry name" value="Pectin_lyas_fold"/>
</dbReference>
<keyword evidence="3 5" id="KW-0063">Aspartyl esterase</keyword>
<evidence type="ECO:0000256" key="5">
    <source>
        <dbReference type="RuleBase" id="RU000589"/>
    </source>
</evidence>
<dbReference type="SUPFAM" id="SSF51126">
    <property type="entry name" value="Pectin lyase-like"/>
    <property type="match status" value="1"/>
</dbReference>
<dbReference type="PANTHER" id="PTHR31707">
    <property type="entry name" value="PECTINESTERASE"/>
    <property type="match status" value="1"/>
</dbReference>
<evidence type="ECO:0000313" key="8">
    <source>
        <dbReference type="Proteomes" id="UP000541444"/>
    </source>
</evidence>
<dbReference type="InterPro" id="IPR000070">
    <property type="entry name" value="Pectinesterase_cat"/>
</dbReference>
<dbReference type="OrthoDB" id="2019149at2759"/>
<evidence type="ECO:0000313" key="7">
    <source>
        <dbReference type="EMBL" id="KAF6139843.1"/>
    </source>
</evidence>
<dbReference type="GO" id="GO:0042545">
    <property type="term" value="P:cell wall modification"/>
    <property type="evidence" value="ECO:0007669"/>
    <property type="project" value="UniProtKB-UniRule"/>
</dbReference>
<keyword evidence="2 5" id="KW-0378">Hydrolase</keyword>
<evidence type="ECO:0000256" key="3">
    <source>
        <dbReference type="ARBA" id="ARBA00023085"/>
    </source>
</evidence>
<feature type="active site" evidence="4">
    <location>
        <position position="218"/>
    </location>
</feature>
<dbReference type="GO" id="GO:0045490">
    <property type="term" value="P:pectin catabolic process"/>
    <property type="evidence" value="ECO:0007669"/>
    <property type="project" value="UniProtKB-UniRule"/>
</dbReference>
<proteinExistence type="predicted"/>
<sequence length="281" mass="30845">MPPLARQDGQDTQIAFDYCFEFMTLSLRRLNETLLALDDSPLNLVAVSHSNKFSRNGCSSRDRKLLQTTDIKANVVVAKDGSGDYATIAKAINAANGGRFVIHVKTGVYKEKIHTNKDGVTLIGDGKYSTIIAYDDNTAKGTTMPNTATFAISGDGFIARVIGFQNTAGPSGDQALALSVISDHSVFYRCSISGYQDTLYAFALCQFYRECNIQGTIDFIFGNAIAVFQNCMIILRRPSSNKYNVILAHGREDPGQNTGFVVQRCSITVETNTKNKRFEKD</sequence>
<dbReference type="PROSITE" id="PS00503">
    <property type="entry name" value="PECTINESTERASE_2"/>
    <property type="match status" value="1"/>
</dbReference>
<comment type="catalytic activity">
    <reaction evidence="5">
        <text>[(1-&gt;4)-alpha-D-galacturonosyl methyl ester](n) + n H2O = [(1-&gt;4)-alpha-D-galacturonosyl](n) + n methanol + n H(+)</text>
        <dbReference type="Rhea" id="RHEA:22380"/>
        <dbReference type="Rhea" id="RHEA-COMP:14570"/>
        <dbReference type="Rhea" id="RHEA-COMP:14573"/>
        <dbReference type="ChEBI" id="CHEBI:15377"/>
        <dbReference type="ChEBI" id="CHEBI:15378"/>
        <dbReference type="ChEBI" id="CHEBI:17790"/>
        <dbReference type="ChEBI" id="CHEBI:140522"/>
        <dbReference type="ChEBI" id="CHEBI:140523"/>
        <dbReference type="EC" id="3.1.1.11"/>
    </reaction>
</comment>
<comment type="caution">
    <text evidence="7">The sequence shown here is derived from an EMBL/GenBank/DDBJ whole genome shotgun (WGS) entry which is preliminary data.</text>
</comment>
<organism evidence="7 8">
    <name type="scientific">Kingdonia uniflora</name>
    <dbReference type="NCBI Taxonomy" id="39325"/>
    <lineage>
        <taxon>Eukaryota</taxon>
        <taxon>Viridiplantae</taxon>
        <taxon>Streptophyta</taxon>
        <taxon>Embryophyta</taxon>
        <taxon>Tracheophyta</taxon>
        <taxon>Spermatophyta</taxon>
        <taxon>Magnoliopsida</taxon>
        <taxon>Ranunculales</taxon>
        <taxon>Circaeasteraceae</taxon>
        <taxon>Kingdonia</taxon>
    </lineage>
</organism>
<dbReference type="EMBL" id="JACGCM010002435">
    <property type="protein sequence ID" value="KAF6139843.1"/>
    <property type="molecule type" value="Genomic_DNA"/>
</dbReference>
<dbReference type="EC" id="3.1.1.11" evidence="5"/>
<dbReference type="Proteomes" id="UP000541444">
    <property type="component" value="Unassembled WGS sequence"/>
</dbReference>
<accession>A0A7J7LB54</accession>
<dbReference type="AlphaFoldDB" id="A0A7J7LB54"/>
<dbReference type="FunFam" id="2.160.20.10:FF:000092">
    <property type="entry name" value="Putative pectinesterase 57"/>
    <property type="match status" value="1"/>
</dbReference>
<reference evidence="7 8" key="1">
    <citation type="journal article" date="2020" name="IScience">
        <title>Genome Sequencing of the Endangered Kingdonia uniflora (Circaeasteraceae, Ranunculales) Reveals Potential Mechanisms of Evolutionary Specialization.</title>
        <authorList>
            <person name="Sun Y."/>
            <person name="Deng T."/>
            <person name="Zhang A."/>
            <person name="Moore M.J."/>
            <person name="Landis J.B."/>
            <person name="Lin N."/>
            <person name="Zhang H."/>
            <person name="Zhang X."/>
            <person name="Huang J."/>
            <person name="Zhang X."/>
            <person name="Sun H."/>
            <person name="Wang H."/>
        </authorList>
    </citation>
    <scope>NUCLEOTIDE SEQUENCE [LARGE SCALE GENOMIC DNA]</scope>
    <source>
        <strain evidence="7">TB1705</strain>
        <tissue evidence="7">Leaf</tissue>
    </source>
</reference>
<dbReference type="GO" id="GO:0030599">
    <property type="term" value="F:pectinesterase activity"/>
    <property type="evidence" value="ECO:0007669"/>
    <property type="project" value="UniProtKB-UniRule"/>
</dbReference>
<protein>
    <recommendedName>
        <fullName evidence="5">Pectinesterase</fullName>
        <ecNumber evidence="5">3.1.1.11</ecNumber>
    </recommendedName>
</protein>
<dbReference type="Gene3D" id="2.160.20.10">
    <property type="entry name" value="Single-stranded right-handed beta-helix, Pectin lyase-like"/>
    <property type="match status" value="1"/>
</dbReference>
<dbReference type="UniPathway" id="UPA00545">
    <property type="reaction ID" value="UER00823"/>
</dbReference>
<keyword evidence="8" id="KW-1185">Reference proteome</keyword>
<evidence type="ECO:0000256" key="4">
    <source>
        <dbReference type="PROSITE-ProRule" id="PRU10040"/>
    </source>
</evidence>
<feature type="domain" description="Pectinesterase catalytic" evidence="6">
    <location>
        <begin position="74"/>
        <end position="276"/>
    </location>
</feature>
<gene>
    <name evidence="7" type="ORF">GIB67_009690</name>
</gene>
<evidence type="ECO:0000259" key="6">
    <source>
        <dbReference type="Pfam" id="PF01095"/>
    </source>
</evidence>